<sequence length="116" mass="13325">MIHLIGKTANGKIFKCDKCSAIHVEFKNLGFNLSEKQFPSFAESILDLDGAEWEKRNKDSYFSRKILIPTGHNTINILLNNQELNELKELLTDRTGTKVVFRDISKDNFLFPSFCN</sequence>
<evidence type="ECO:0000313" key="2">
    <source>
        <dbReference type="Proteomes" id="UP000428260"/>
    </source>
</evidence>
<accession>A0A6I6KBJ8</accession>
<organism evidence="1 2">
    <name type="scientific">Maribellus comscasis</name>
    <dbReference type="NCBI Taxonomy" id="2681766"/>
    <lineage>
        <taxon>Bacteria</taxon>
        <taxon>Pseudomonadati</taxon>
        <taxon>Bacteroidota</taxon>
        <taxon>Bacteroidia</taxon>
        <taxon>Marinilabiliales</taxon>
        <taxon>Prolixibacteraceae</taxon>
        <taxon>Maribellus</taxon>
    </lineage>
</organism>
<proteinExistence type="predicted"/>
<dbReference type="Pfam" id="PF20391">
    <property type="entry name" value="DUF6686"/>
    <property type="match status" value="1"/>
</dbReference>
<dbReference type="AlphaFoldDB" id="A0A6I6KBJ8"/>
<reference evidence="1 2" key="1">
    <citation type="submission" date="2019-11" db="EMBL/GenBank/DDBJ databases">
        <authorList>
            <person name="Zheng R.K."/>
            <person name="Sun C.M."/>
        </authorList>
    </citation>
    <scope>NUCLEOTIDE SEQUENCE [LARGE SCALE GENOMIC DNA]</scope>
    <source>
        <strain evidence="1 2">WC007</strain>
    </source>
</reference>
<name>A0A6I6KBJ8_9BACT</name>
<evidence type="ECO:0000313" key="1">
    <source>
        <dbReference type="EMBL" id="QGY47604.1"/>
    </source>
</evidence>
<protein>
    <submittedName>
        <fullName evidence="1">Uncharacterized protein</fullName>
    </submittedName>
</protein>
<dbReference type="EMBL" id="CP046401">
    <property type="protein sequence ID" value="QGY47604.1"/>
    <property type="molecule type" value="Genomic_DNA"/>
</dbReference>
<dbReference type="Proteomes" id="UP000428260">
    <property type="component" value="Chromosome"/>
</dbReference>
<gene>
    <name evidence="1" type="ORF">GM418_29230</name>
</gene>
<dbReference type="RefSeq" id="WP_158871649.1">
    <property type="nucleotide sequence ID" value="NZ_CP046401.1"/>
</dbReference>
<dbReference type="KEGG" id="mcos:GM418_29230"/>
<keyword evidence="2" id="KW-1185">Reference proteome</keyword>
<dbReference type="InterPro" id="IPR046508">
    <property type="entry name" value="DUF6686"/>
</dbReference>